<dbReference type="VEuPathDB" id="FungiDB:PTTG_27838"/>
<proteinExistence type="predicted"/>
<evidence type="ECO:0000313" key="3">
    <source>
        <dbReference type="EMBL" id="OAV91886.1"/>
    </source>
</evidence>
<feature type="domain" description="DUF7918" evidence="2">
    <location>
        <begin position="99"/>
        <end position="267"/>
    </location>
</feature>
<keyword evidence="5" id="KW-1185">Reference proteome</keyword>
<reference evidence="4 5" key="3">
    <citation type="journal article" date="2017" name="G3 (Bethesda)">
        <title>Comparative analysis highlights variable genome content of wheat rusts and divergence of the mating loci.</title>
        <authorList>
            <person name="Cuomo C.A."/>
            <person name="Bakkeren G."/>
            <person name="Khalil H.B."/>
            <person name="Panwar V."/>
            <person name="Joly D."/>
            <person name="Linning R."/>
            <person name="Sakthikumar S."/>
            <person name="Song X."/>
            <person name="Adiconis X."/>
            <person name="Fan L."/>
            <person name="Goldberg J.M."/>
            <person name="Levin J.Z."/>
            <person name="Young S."/>
            <person name="Zeng Q."/>
            <person name="Anikster Y."/>
            <person name="Bruce M."/>
            <person name="Wang M."/>
            <person name="Yin C."/>
            <person name="McCallum B."/>
            <person name="Szabo L.J."/>
            <person name="Hulbert S."/>
            <person name="Chen X."/>
            <person name="Fellers J.P."/>
        </authorList>
    </citation>
    <scope>NUCLEOTIDE SEQUENCE</scope>
    <source>
        <strain evidence="4">isolate 1-1 / race 1 (BBBD)</strain>
        <strain evidence="5">Isolate 1-1 / race 1 (BBBD)</strain>
    </source>
</reference>
<name>A0A180GGL5_PUCT1</name>
<dbReference type="STRING" id="630390.A0A180GGL5"/>
<protein>
    <recommendedName>
        <fullName evidence="2">DUF7918 domain-containing protein</fullName>
    </recommendedName>
</protein>
<reference evidence="4" key="4">
    <citation type="submission" date="2025-05" db="UniProtKB">
        <authorList>
            <consortium name="EnsemblFungi"/>
        </authorList>
    </citation>
    <scope>IDENTIFICATION</scope>
    <source>
        <strain evidence="4">isolate 1-1 / race 1 (BBBD)</strain>
    </source>
</reference>
<dbReference type="Proteomes" id="UP000005240">
    <property type="component" value="Unassembled WGS sequence"/>
</dbReference>
<accession>A0A180GGL5</accession>
<dbReference type="Pfam" id="PF25534">
    <property type="entry name" value="DUF7918"/>
    <property type="match status" value="1"/>
</dbReference>
<evidence type="ECO:0000259" key="2">
    <source>
        <dbReference type="Pfam" id="PF25534"/>
    </source>
</evidence>
<feature type="compositionally biased region" description="Polar residues" evidence="1">
    <location>
        <begin position="1"/>
        <end position="13"/>
    </location>
</feature>
<reference evidence="3" key="1">
    <citation type="submission" date="2009-11" db="EMBL/GenBank/DDBJ databases">
        <authorList>
            <consortium name="The Broad Institute Genome Sequencing Platform"/>
            <person name="Ward D."/>
            <person name="Feldgarden M."/>
            <person name="Earl A."/>
            <person name="Young S.K."/>
            <person name="Zeng Q."/>
            <person name="Koehrsen M."/>
            <person name="Alvarado L."/>
            <person name="Berlin A."/>
            <person name="Bochicchio J."/>
            <person name="Borenstein D."/>
            <person name="Chapman S.B."/>
            <person name="Chen Z."/>
            <person name="Engels R."/>
            <person name="Freedman E."/>
            <person name="Gellesch M."/>
            <person name="Goldberg J."/>
            <person name="Griggs A."/>
            <person name="Gujja S."/>
            <person name="Heilman E."/>
            <person name="Heiman D."/>
            <person name="Hepburn T."/>
            <person name="Howarth C."/>
            <person name="Jen D."/>
            <person name="Larson L."/>
            <person name="Lewis B."/>
            <person name="Mehta T."/>
            <person name="Park D."/>
            <person name="Pearson M."/>
            <person name="Roberts A."/>
            <person name="Saif S."/>
            <person name="Shea T."/>
            <person name="Shenoy N."/>
            <person name="Sisk P."/>
            <person name="Stolte C."/>
            <person name="Sykes S."/>
            <person name="Thomson T."/>
            <person name="Walk T."/>
            <person name="White J."/>
            <person name="Yandava C."/>
            <person name="Izard J."/>
            <person name="Baranova O.V."/>
            <person name="Blanton J.M."/>
            <person name="Tanner A.C."/>
            <person name="Dewhirst F.E."/>
            <person name="Haas B."/>
            <person name="Nusbaum C."/>
            <person name="Birren B."/>
        </authorList>
    </citation>
    <scope>NUCLEOTIDE SEQUENCE [LARGE SCALE GENOMIC DNA]</scope>
    <source>
        <strain evidence="3">1-1 BBBD Race 1</strain>
    </source>
</reference>
<evidence type="ECO:0000313" key="4">
    <source>
        <dbReference type="EnsemblFungi" id="PTTG_27838-t43_1-p1"/>
    </source>
</evidence>
<dbReference type="OrthoDB" id="3237202at2759"/>
<dbReference type="EMBL" id="ADAS02000073">
    <property type="protein sequence ID" value="OAV91886.1"/>
    <property type="molecule type" value="Genomic_DNA"/>
</dbReference>
<feature type="region of interest" description="Disordered" evidence="1">
    <location>
        <begin position="275"/>
        <end position="318"/>
    </location>
</feature>
<evidence type="ECO:0000313" key="5">
    <source>
        <dbReference type="Proteomes" id="UP000005240"/>
    </source>
</evidence>
<feature type="compositionally biased region" description="Basic and acidic residues" evidence="1">
    <location>
        <begin position="292"/>
        <end position="301"/>
    </location>
</feature>
<dbReference type="AlphaFoldDB" id="A0A180GGL5"/>
<gene>
    <name evidence="3" type="ORF">PTTG_27838</name>
</gene>
<dbReference type="InterPro" id="IPR057678">
    <property type="entry name" value="DUF7918"/>
</dbReference>
<feature type="region of interest" description="Disordered" evidence="1">
    <location>
        <begin position="1"/>
        <end position="30"/>
    </location>
</feature>
<dbReference type="EnsemblFungi" id="PTTG_27838-t43_1">
    <property type="protein sequence ID" value="PTTG_27838-t43_1-p1"/>
    <property type="gene ID" value="PTTG_27838"/>
</dbReference>
<reference evidence="3" key="2">
    <citation type="submission" date="2016-05" db="EMBL/GenBank/DDBJ databases">
        <title>Comparative analysis highlights variable genome content of wheat rusts and divergence of the mating loci.</title>
        <authorList>
            <person name="Cuomo C.A."/>
            <person name="Bakkeren G."/>
            <person name="Szabo L."/>
            <person name="Khalil H."/>
            <person name="Joly D."/>
            <person name="Goldberg J."/>
            <person name="Young S."/>
            <person name="Zeng Q."/>
            <person name="Fellers J."/>
        </authorList>
    </citation>
    <scope>NUCLEOTIDE SEQUENCE [LARGE SCALE GENOMIC DNA]</scope>
    <source>
        <strain evidence="3">1-1 BBBD Race 1</strain>
    </source>
</reference>
<sequence length="318" mass="34952">MPVNSASGASCTINLLRPSPPSSVQPPTQVPCHEYKHETSIDPTTGAVRETVTIESQQACPFEIVLDIKPTAYASICPTSNQTDSTAANDSQLPIPSDYIVNTTLDGIPVSAYLQSKSARNFPVNLHSVLSHDRKTFKSYQFAKINLVDPDDYQDVKNPADKICEEEKVIKSLGTIQLDVFKCTLGERPIGSAGGLHTSTTNQMKFSERSKKARLSTTAGLSEQTASRLPPPLTVPYVITQDPHPFLQFFFKYKPRVILEAEGTITRPVVEVEVDSESENKCKAKNQNNKRVKTEAEDQKAPKKKSKIIDLTGSDESD</sequence>
<dbReference type="PANTHER" id="PTHR36223:SF5">
    <property type="entry name" value="BETA-LACTAMASE-TYPE TRANSPEPTIDASE FOLD DOMAIN CONTAINING PROTEIN"/>
    <property type="match status" value="1"/>
</dbReference>
<organism evidence="3">
    <name type="scientific">Puccinia triticina (isolate 1-1 / race 1 (BBBD))</name>
    <name type="common">Brown leaf rust fungus</name>
    <dbReference type="NCBI Taxonomy" id="630390"/>
    <lineage>
        <taxon>Eukaryota</taxon>
        <taxon>Fungi</taxon>
        <taxon>Dikarya</taxon>
        <taxon>Basidiomycota</taxon>
        <taxon>Pucciniomycotina</taxon>
        <taxon>Pucciniomycetes</taxon>
        <taxon>Pucciniales</taxon>
        <taxon>Pucciniaceae</taxon>
        <taxon>Puccinia</taxon>
    </lineage>
</organism>
<dbReference type="PANTHER" id="PTHR36223">
    <property type="entry name" value="BETA-LACTAMASE-TYPE TRANSPEPTIDASE FOLD DOMAIN CONTAINING PROTEIN"/>
    <property type="match status" value="1"/>
</dbReference>
<evidence type="ECO:0000256" key="1">
    <source>
        <dbReference type="SAM" id="MobiDB-lite"/>
    </source>
</evidence>